<dbReference type="SUPFAM" id="SSF109635">
    <property type="entry name" value="DnaK suppressor protein DksA, alpha-hairpin domain"/>
    <property type="match status" value="1"/>
</dbReference>
<dbReference type="STRING" id="1122252.SAMN05660443_2619"/>
<dbReference type="Pfam" id="PF21157">
    <property type="entry name" value="DksA_N"/>
    <property type="match status" value="1"/>
</dbReference>
<dbReference type="AlphaFoldDB" id="A0A1I1J8M6"/>
<accession>A0A1I1J8M6</accession>
<proteinExistence type="predicted"/>
<dbReference type="InterPro" id="IPR020458">
    <property type="entry name" value="Znf_DskA_TraR_CS"/>
</dbReference>
<evidence type="ECO:0000313" key="10">
    <source>
        <dbReference type="Proteomes" id="UP000199058"/>
    </source>
</evidence>
<feature type="domain" description="Zinc finger DksA/TraR C4-type" evidence="7">
    <location>
        <begin position="97"/>
        <end position="131"/>
    </location>
</feature>
<feature type="coiled-coil region" evidence="6">
    <location>
        <begin position="30"/>
        <end position="83"/>
    </location>
</feature>
<evidence type="ECO:0000259" key="8">
    <source>
        <dbReference type="Pfam" id="PF21157"/>
    </source>
</evidence>
<dbReference type="NCBIfam" id="TIGR02420">
    <property type="entry name" value="dksA"/>
    <property type="match status" value="1"/>
</dbReference>
<dbReference type="EMBL" id="FOLH01000005">
    <property type="protein sequence ID" value="SFC42273.1"/>
    <property type="molecule type" value="Genomic_DNA"/>
</dbReference>
<reference evidence="9 10" key="1">
    <citation type="submission" date="2016-10" db="EMBL/GenBank/DDBJ databases">
        <authorList>
            <person name="de Groot N.N."/>
        </authorList>
    </citation>
    <scope>NUCLEOTIDE SEQUENCE [LARGE SCALE GENOMIC DNA]</scope>
    <source>
        <strain evidence="9 10">DSM 18438</strain>
    </source>
</reference>
<organism evidence="9 10">
    <name type="scientific">Marinospirillum celere</name>
    <dbReference type="NCBI Taxonomy" id="1122252"/>
    <lineage>
        <taxon>Bacteria</taxon>
        <taxon>Pseudomonadati</taxon>
        <taxon>Pseudomonadota</taxon>
        <taxon>Gammaproteobacteria</taxon>
        <taxon>Oceanospirillales</taxon>
        <taxon>Oceanospirillaceae</taxon>
        <taxon>Marinospirillum</taxon>
    </lineage>
</organism>
<dbReference type="InterPro" id="IPR000962">
    <property type="entry name" value="Znf_DskA_TraR"/>
</dbReference>
<feature type="zinc finger region" description="dksA C4-type" evidence="5">
    <location>
        <begin position="102"/>
        <end position="126"/>
    </location>
</feature>
<evidence type="ECO:0000256" key="3">
    <source>
        <dbReference type="ARBA" id="ARBA00022771"/>
    </source>
</evidence>
<dbReference type="RefSeq" id="WP_091964549.1">
    <property type="nucleotide sequence ID" value="NZ_FOLH01000005.1"/>
</dbReference>
<evidence type="ECO:0000256" key="4">
    <source>
        <dbReference type="ARBA" id="ARBA00022833"/>
    </source>
</evidence>
<name>A0A1I1J8M6_9GAMM</name>
<evidence type="ECO:0000256" key="6">
    <source>
        <dbReference type="SAM" id="Coils"/>
    </source>
</evidence>
<gene>
    <name evidence="9" type="ORF">SAMN05660443_2619</name>
</gene>
<evidence type="ECO:0000256" key="2">
    <source>
        <dbReference type="ARBA" id="ARBA00022723"/>
    </source>
</evidence>
<dbReference type="OrthoDB" id="9803742at2"/>
<dbReference type="Pfam" id="PF01258">
    <property type="entry name" value="zf-dskA_traR"/>
    <property type="match status" value="1"/>
</dbReference>
<dbReference type="Proteomes" id="UP000199058">
    <property type="component" value="Unassembled WGS sequence"/>
</dbReference>
<dbReference type="InterPro" id="IPR048489">
    <property type="entry name" value="DksA_N"/>
</dbReference>
<evidence type="ECO:0000313" key="9">
    <source>
        <dbReference type="EMBL" id="SFC42273.1"/>
    </source>
</evidence>
<keyword evidence="6" id="KW-0175">Coiled coil</keyword>
<dbReference type="Gene3D" id="1.20.120.910">
    <property type="entry name" value="DksA, coiled-coil domain"/>
    <property type="match status" value="1"/>
</dbReference>
<dbReference type="InterPro" id="IPR037187">
    <property type="entry name" value="DnaK_N"/>
</dbReference>
<dbReference type="PANTHER" id="PTHR33823:SF2">
    <property type="entry name" value="RNA POLYMERASE-BINDING TRANSCRIPTION FACTOR DKSA"/>
    <property type="match status" value="1"/>
</dbReference>
<dbReference type="PROSITE" id="PS51128">
    <property type="entry name" value="ZF_DKSA_2"/>
    <property type="match status" value="1"/>
</dbReference>
<dbReference type="GO" id="GO:0008270">
    <property type="term" value="F:zinc ion binding"/>
    <property type="evidence" value="ECO:0007669"/>
    <property type="project" value="UniProtKB-KW"/>
</dbReference>
<dbReference type="InterPro" id="IPR012784">
    <property type="entry name" value="DksA_RNA_pol-bd"/>
</dbReference>
<keyword evidence="2" id="KW-0479">Metal-binding</keyword>
<evidence type="ECO:0000256" key="5">
    <source>
        <dbReference type="PROSITE-ProRule" id="PRU00510"/>
    </source>
</evidence>
<keyword evidence="3" id="KW-0863">Zinc-finger</keyword>
<feature type="domain" description="DnaK suppressor protein DksA N-terminal" evidence="8">
    <location>
        <begin position="25"/>
        <end position="94"/>
    </location>
</feature>
<keyword evidence="1" id="KW-0963">Cytoplasm</keyword>
<dbReference type="PANTHER" id="PTHR33823">
    <property type="entry name" value="RNA POLYMERASE-BINDING TRANSCRIPTION FACTOR DKSA-RELATED"/>
    <property type="match status" value="1"/>
</dbReference>
<protein>
    <submittedName>
        <fullName evidence="9">Transcriptional regulator, TraR/DksA family</fullName>
    </submittedName>
</protein>
<evidence type="ECO:0000259" key="7">
    <source>
        <dbReference type="Pfam" id="PF01258"/>
    </source>
</evidence>
<keyword evidence="4" id="KW-0862">Zinc</keyword>
<dbReference type="SUPFAM" id="SSF57716">
    <property type="entry name" value="Glucocorticoid receptor-like (DNA-binding domain)"/>
    <property type="match status" value="1"/>
</dbReference>
<dbReference type="PROSITE" id="PS01102">
    <property type="entry name" value="ZF_DKSA_1"/>
    <property type="match status" value="1"/>
</dbReference>
<sequence>MNNLRILTEEELLAMPQSSYMNAEQLAFFKQLLKTQREEVTEHLQTLRQDIITPAEQGDETDKATLEEEKALLLRQADRETKLLKKIDDALERIESGDYGYCEETGEPIGLRRLLLRPTAELTLEAKQLQEEQEHHYAKQRMNY</sequence>
<evidence type="ECO:0000256" key="1">
    <source>
        <dbReference type="ARBA" id="ARBA00022490"/>
    </source>
</evidence>
<keyword evidence="10" id="KW-1185">Reference proteome</keyword>